<protein>
    <submittedName>
        <fullName evidence="1">Integrase: PROVISIONAL</fullName>
    </submittedName>
</protein>
<dbReference type="AlphaFoldDB" id="A0A8H4ENU6"/>
<name>A0A8H4ENU6_GIGMA</name>
<organism evidence="1 2">
    <name type="scientific">Gigaspora margarita</name>
    <dbReference type="NCBI Taxonomy" id="4874"/>
    <lineage>
        <taxon>Eukaryota</taxon>
        <taxon>Fungi</taxon>
        <taxon>Fungi incertae sedis</taxon>
        <taxon>Mucoromycota</taxon>
        <taxon>Glomeromycotina</taxon>
        <taxon>Glomeromycetes</taxon>
        <taxon>Diversisporales</taxon>
        <taxon>Gigasporaceae</taxon>
        <taxon>Gigaspora</taxon>
    </lineage>
</organism>
<proteinExistence type="predicted"/>
<comment type="caution">
    <text evidence="1">The sequence shown here is derived from an EMBL/GenBank/DDBJ whole genome shotgun (WGS) entry which is preliminary data.</text>
</comment>
<accession>A0A8H4ENU6</accession>
<gene>
    <name evidence="1" type="ORF">F8M41_014357</name>
</gene>
<sequence length="355" mass="40192">MSAITTKFVTDHKLTNETSLEELSQYAPEILELLTDDKEKRCQARNRLLNGYKFSKEQAFALIPLQRAGRCKSQVLAPEGPGSEAEEVNICQVSDSTCSEETIKETAQRIVRDKLSERDVKEISRTLIETASDHVVALFRLSKLRRELRTLNALEKIISATLNPEITRSSNKIQKERSEKRKNEGIDFPDHFSLESVKERLDLYDVSNTPDKQALADVMIMLCIRPTEIKNLRITNGGNEERAKKLLTWIQKAIISGQLRDPGKFGSSYLSTFLKKDEFIPKPLLPSSLRKLGSVFASVVHSAKNLSEANTFASEALRHSLNNHASPSNRYTIVNFRRRGQPCDQARVFELSDEN</sequence>
<evidence type="ECO:0000313" key="1">
    <source>
        <dbReference type="EMBL" id="KAF0525719.1"/>
    </source>
</evidence>
<keyword evidence="2" id="KW-1185">Reference proteome</keyword>
<reference evidence="1 2" key="1">
    <citation type="journal article" date="2019" name="Environ. Microbiol.">
        <title>At the nexus of three kingdoms: the genome of the mycorrhizal fungus Gigaspora margarita provides insights into plant, endobacterial and fungal interactions.</title>
        <authorList>
            <person name="Venice F."/>
            <person name="Ghignone S."/>
            <person name="Salvioli di Fossalunga A."/>
            <person name="Amselem J."/>
            <person name="Novero M."/>
            <person name="Xianan X."/>
            <person name="Sedzielewska Toro K."/>
            <person name="Morin E."/>
            <person name="Lipzen A."/>
            <person name="Grigoriev I.V."/>
            <person name="Henrissat B."/>
            <person name="Martin F.M."/>
            <person name="Bonfante P."/>
        </authorList>
    </citation>
    <scope>NUCLEOTIDE SEQUENCE [LARGE SCALE GENOMIC DNA]</scope>
    <source>
        <strain evidence="1 2">BEG34</strain>
    </source>
</reference>
<evidence type="ECO:0000313" key="2">
    <source>
        <dbReference type="Proteomes" id="UP000439903"/>
    </source>
</evidence>
<dbReference type="Proteomes" id="UP000439903">
    <property type="component" value="Unassembled WGS sequence"/>
</dbReference>
<dbReference type="OrthoDB" id="2418312at2759"/>
<dbReference type="EMBL" id="WTPW01000295">
    <property type="protein sequence ID" value="KAF0525719.1"/>
    <property type="molecule type" value="Genomic_DNA"/>
</dbReference>